<dbReference type="Proteomes" id="UP000095283">
    <property type="component" value="Unplaced"/>
</dbReference>
<organism evidence="7 8">
    <name type="scientific">Heterorhabditis bacteriophora</name>
    <name type="common">Entomopathogenic nematode worm</name>
    <dbReference type="NCBI Taxonomy" id="37862"/>
    <lineage>
        <taxon>Eukaryota</taxon>
        <taxon>Metazoa</taxon>
        <taxon>Ecdysozoa</taxon>
        <taxon>Nematoda</taxon>
        <taxon>Chromadorea</taxon>
        <taxon>Rhabditida</taxon>
        <taxon>Rhabditina</taxon>
        <taxon>Rhabditomorpha</taxon>
        <taxon>Strongyloidea</taxon>
        <taxon>Heterorhabditidae</taxon>
        <taxon>Heterorhabditis</taxon>
    </lineage>
</organism>
<evidence type="ECO:0000256" key="5">
    <source>
        <dbReference type="SAM" id="Phobius"/>
    </source>
</evidence>
<proteinExistence type="predicted"/>
<feature type="transmembrane region" description="Helical" evidence="5">
    <location>
        <begin position="92"/>
        <end position="113"/>
    </location>
</feature>
<evidence type="ECO:0000259" key="6">
    <source>
        <dbReference type="Pfam" id="PF07782"/>
    </source>
</evidence>
<dbReference type="InterPro" id="IPR012858">
    <property type="entry name" value="DC_STAMP-like"/>
</dbReference>
<feature type="domain" description="Dendritic cell-specific transmembrane protein-like" evidence="6">
    <location>
        <begin position="36"/>
        <end position="123"/>
    </location>
</feature>
<evidence type="ECO:0000313" key="8">
    <source>
        <dbReference type="WBParaSite" id="Hba_18399"/>
    </source>
</evidence>
<dbReference type="PANTHER" id="PTHR21041:SF17">
    <property type="entry name" value="E3 UBIQUITIN-PROTEIN LIGASE DCST1"/>
    <property type="match status" value="1"/>
</dbReference>
<dbReference type="GO" id="GO:0016020">
    <property type="term" value="C:membrane"/>
    <property type="evidence" value="ECO:0007669"/>
    <property type="project" value="UniProtKB-SubCell"/>
</dbReference>
<dbReference type="WBParaSite" id="Hba_18399">
    <property type="protein sequence ID" value="Hba_18399"/>
    <property type="gene ID" value="Hba_18399"/>
</dbReference>
<evidence type="ECO:0000313" key="7">
    <source>
        <dbReference type="Proteomes" id="UP000095283"/>
    </source>
</evidence>
<reference evidence="8" key="1">
    <citation type="submission" date="2016-11" db="UniProtKB">
        <authorList>
            <consortium name="WormBaseParasite"/>
        </authorList>
    </citation>
    <scope>IDENTIFICATION</scope>
</reference>
<evidence type="ECO:0000256" key="2">
    <source>
        <dbReference type="ARBA" id="ARBA00022692"/>
    </source>
</evidence>
<dbReference type="Pfam" id="PF07782">
    <property type="entry name" value="DC_STAMP"/>
    <property type="match status" value="1"/>
</dbReference>
<keyword evidence="2 5" id="KW-0812">Transmembrane</keyword>
<evidence type="ECO:0000256" key="3">
    <source>
        <dbReference type="ARBA" id="ARBA00022989"/>
    </source>
</evidence>
<sequence>MTAAKEVVQGLFIFCVYSIFRDAVRMINNYTTDVEFNNRFINELFWKIDDYRRNKGQLAMLRMTTTEMTTWKLMKVFSKPTKAELRAAKKPFINWVITAIIASSLIVIDHYLYSFLNSVKGSGENHV</sequence>
<name>A0A1I7XL00_HETBA</name>
<evidence type="ECO:0000256" key="1">
    <source>
        <dbReference type="ARBA" id="ARBA00004141"/>
    </source>
</evidence>
<keyword evidence="4 5" id="KW-0472">Membrane</keyword>
<accession>A0A1I7XL00</accession>
<dbReference type="InterPro" id="IPR051856">
    <property type="entry name" value="CSR-E3_Ligase_Protein"/>
</dbReference>
<dbReference type="PANTHER" id="PTHR21041">
    <property type="entry name" value="DENDRITIC CELL-SPECIFIC TRANSMEMBRANE PROTEIN"/>
    <property type="match status" value="1"/>
</dbReference>
<comment type="subcellular location">
    <subcellularLocation>
        <location evidence="1">Membrane</location>
        <topology evidence="1">Multi-pass membrane protein</topology>
    </subcellularLocation>
</comment>
<protein>
    <submittedName>
        <fullName evidence="8">DC_STAMP domain-containing protein</fullName>
    </submittedName>
</protein>
<dbReference type="AlphaFoldDB" id="A0A1I7XL00"/>
<keyword evidence="7" id="KW-1185">Reference proteome</keyword>
<keyword evidence="3 5" id="KW-1133">Transmembrane helix</keyword>
<evidence type="ECO:0000256" key="4">
    <source>
        <dbReference type="ARBA" id="ARBA00023136"/>
    </source>
</evidence>